<gene>
    <name evidence="2" type="ORF">VRU48_07795</name>
</gene>
<evidence type="ECO:0000313" key="3">
    <source>
        <dbReference type="Proteomes" id="UP001336835"/>
    </source>
</evidence>
<name>A0ABU7I6K3_9SPHI</name>
<evidence type="ECO:0000313" key="2">
    <source>
        <dbReference type="EMBL" id="MEE1945004.1"/>
    </source>
</evidence>
<dbReference type="PROSITE" id="PS51257">
    <property type="entry name" value="PROKAR_LIPOPROTEIN"/>
    <property type="match status" value="1"/>
</dbReference>
<sequence>MKNFRSIILLLSLLTFGLSACQKPIDFPEGSGPGGKKSTSGFFKAKVNGVWVECNVTTVQRYNTPNPTIQISAFKGATDGFTIVLQDYTGVGDYPLGSPNTASYINDFKNPLSGNFIAEKGHVKITSVNAKTVKGTFEFSGFNIDGTDTKNITEGSFEVSLETPNGPTPGDNDKSLSTKVDGTLVSFVGLGGMVQTPLGKTISIAGANGTKAISIAIFDYTGPGTYTLNDLAQVGYNQDQSQTGSFLSASGKVVVNSYINGVIKGTFECVAPNEDSTLGTKVTLTEGKFEVKLQQ</sequence>
<keyword evidence="1" id="KW-0732">Signal</keyword>
<reference evidence="2 3" key="1">
    <citation type="submission" date="2024-01" db="EMBL/GenBank/DDBJ databases">
        <title>Pedobacter sp. nov., isolated from fresh soil.</title>
        <authorList>
            <person name="Le N.T.T."/>
        </authorList>
    </citation>
    <scope>NUCLEOTIDE SEQUENCE [LARGE SCALE GENOMIC DNA]</scope>
    <source>
        <strain evidence="2 3">KR3-3</strain>
    </source>
</reference>
<keyword evidence="3" id="KW-1185">Reference proteome</keyword>
<feature type="signal peptide" evidence="1">
    <location>
        <begin position="1"/>
        <end position="20"/>
    </location>
</feature>
<dbReference type="InterPro" id="IPR046219">
    <property type="entry name" value="DUF6252"/>
</dbReference>
<feature type="chain" id="PRO_5045176414" evidence="1">
    <location>
        <begin position="21"/>
        <end position="295"/>
    </location>
</feature>
<dbReference type="Proteomes" id="UP001336835">
    <property type="component" value="Unassembled WGS sequence"/>
</dbReference>
<dbReference type="RefSeq" id="WP_330107358.1">
    <property type="nucleotide sequence ID" value="NZ_JAZDQT010000001.1"/>
</dbReference>
<dbReference type="Pfam" id="PF19765">
    <property type="entry name" value="DUF6252"/>
    <property type="match status" value="1"/>
</dbReference>
<evidence type="ECO:0000256" key="1">
    <source>
        <dbReference type="SAM" id="SignalP"/>
    </source>
</evidence>
<protein>
    <submittedName>
        <fullName evidence="2">DUF6252 family protein</fullName>
    </submittedName>
</protein>
<organism evidence="2 3">
    <name type="scientific">Pedobacter albus</name>
    <dbReference type="NCBI Taxonomy" id="3113905"/>
    <lineage>
        <taxon>Bacteria</taxon>
        <taxon>Pseudomonadati</taxon>
        <taxon>Bacteroidota</taxon>
        <taxon>Sphingobacteriia</taxon>
        <taxon>Sphingobacteriales</taxon>
        <taxon>Sphingobacteriaceae</taxon>
        <taxon>Pedobacter</taxon>
    </lineage>
</organism>
<proteinExistence type="predicted"/>
<dbReference type="EMBL" id="JAZDQT010000001">
    <property type="protein sequence ID" value="MEE1945004.1"/>
    <property type="molecule type" value="Genomic_DNA"/>
</dbReference>
<comment type="caution">
    <text evidence="2">The sequence shown here is derived from an EMBL/GenBank/DDBJ whole genome shotgun (WGS) entry which is preliminary data.</text>
</comment>
<accession>A0ABU7I6K3</accession>